<gene>
    <name evidence="2" type="ORF">DI626_02970</name>
</gene>
<sequence>MYVFRLIAIAALCAASLPAFAAKPLREAPVSKLPQWHDFSIRQQDALETLQICEQNEEACRSADVARWAKLIDDLKTQSRLRQIITVNRWFNRLPYKHDEYAYDKLDYWADTAALLEKRGDCEDYALAKYYTLRQLGFRPEELKVTVVYDSEEYLNHAVLMVYVNGTRYMLDINGDNTDPSPMISRYKTLYTFNENKAWFY</sequence>
<protein>
    <recommendedName>
        <fullName evidence="4">Transglutaminase</fullName>
    </recommendedName>
</protein>
<organism evidence="2 3">
    <name type="scientific">Micavibrio aeruginosavorus</name>
    <dbReference type="NCBI Taxonomy" id="349221"/>
    <lineage>
        <taxon>Bacteria</taxon>
        <taxon>Pseudomonadati</taxon>
        <taxon>Bdellovibrionota</taxon>
        <taxon>Bdellovibrionia</taxon>
        <taxon>Bdellovibrionales</taxon>
        <taxon>Pseudobdellovibrionaceae</taxon>
        <taxon>Micavibrio</taxon>
    </lineage>
</organism>
<dbReference type="PANTHER" id="PTHR39327:SF1">
    <property type="entry name" value="BLR5470 PROTEIN"/>
    <property type="match status" value="1"/>
</dbReference>
<dbReference type="SUPFAM" id="SSF54001">
    <property type="entry name" value="Cysteine proteinases"/>
    <property type="match status" value="1"/>
</dbReference>
<proteinExistence type="predicted"/>
<feature type="signal peptide" evidence="1">
    <location>
        <begin position="1"/>
        <end position="21"/>
    </location>
</feature>
<evidence type="ECO:0008006" key="4">
    <source>
        <dbReference type="Google" id="ProtNLM"/>
    </source>
</evidence>
<dbReference type="PANTHER" id="PTHR39327">
    <property type="match status" value="1"/>
</dbReference>
<dbReference type="InterPro" id="IPR010319">
    <property type="entry name" value="Transglutaminase-like_Cys_pept"/>
</dbReference>
<evidence type="ECO:0000313" key="3">
    <source>
        <dbReference type="Proteomes" id="UP000249557"/>
    </source>
</evidence>
<reference evidence="2 3" key="1">
    <citation type="submission" date="2017-08" db="EMBL/GenBank/DDBJ databases">
        <title>Infants hospitalized years apart are colonized by the same room-sourced microbial strains.</title>
        <authorList>
            <person name="Brooks B."/>
            <person name="Olm M.R."/>
            <person name="Firek B.A."/>
            <person name="Baker R."/>
            <person name="Thomas B.C."/>
            <person name="Morowitz M.J."/>
            <person name="Banfield J.F."/>
        </authorList>
    </citation>
    <scope>NUCLEOTIDE SEQUENCE [LARGE SCALE GENOMIC DNA]</scope>
    <source>
        <strain evidence="2">S2_018_000_R2_104</strain>
    </source>
</reference>
<evidence type="ECO:0000256" key="1">
    <source>
        <dbReference type="SAM" id="SignalP"/>
    </source>
</evidence>
<dbReference type="EMBL" id="QFNK01000037">
    <property type="protein sequence ID" value="PZO87879.1"/>
    <property type="molecule type" value="Genomic_DNA"/>
</dbReference>
<evidence type="ECO:0000313" key="2">
    <source>
        <dbReference type="EMBL" id="PZO87879.1"/>
    </source>
</evidence>
<dbReference type="Proteomes" id="UP000249557">
    <property type="component" value="Unassembled WGS sequence"/>
</dbReference>
<feature type="chain" id="PRO_5015892258" description="Transglutaminase" evidence="1">
    <location>
        <begin position="22"/>
        <end position="201"/>
    </location>
</feature>
<dbReference type="AlphaFoldDB" id="A0A2W5A619"/>
<name>A0A2W5A619_9BACT</name>
<keyword evidence="1" id="KW-0732">Signal</keyword>
<dbReference type="Gene3D" id="3.10.620.30">
    <property type="match status" value="1"/>
</dbReference>
<accession>A0A2W5A619</accession>
<dbReference type="Pfam" id="PF06035">
    <property type="entry name" value="Peptidase_C93"/>
    <property type="match status" value="1"/>
</dbReference>
<dbReference type="InterPro" id="IPR038765">
    <property type="entry name" value="Papain-like_cys_pep_sf"/>
</dbReference>
<comment type="caution">
    <text evidence="2">The sequence shown here is derived from an EMBL/GenBank/DDBJ whole genome shotgun (WGS) entry which is preliminary data.</text>
</comment>